<dbReference type="EMBL" id="RBRD01000301">
    <property type="protein sequence ID" value="RMQ30453.1"/>
    <property type="molecule type" value="Genomic_DNA"/>
</dbReference>
<evidence type="ECO:0000313" key="2">
    <source>
        <dbReference type="Proteomes" id="UP000279553"/>
    </source>
</evidence>
<name>A0A3M4KMX6_PSEA0</name>
<sequence length="63" mass="7414">MWRTKHILKELQVTITIWHDSIGSNKTLHASKNARRNLNTRSNYIYIDVTINSPTTIDKYRSV</sequence>
<reference evidence="1 2" key="1">
    <citation type="submission" date="2018-08" db="EMBL/GenBank/DDBJ databases">
        <title>Recombination of ecologically and evolutionarily significant loci maintains genetic cohesion in the Pseudomonas syringae species complex.</title>
        <authorList>
            <person name="Dillon M."/>
            <person name="Thakur S."/>
            <person name="Almeida R.N.D."/>
            <person name="Weir B.S."/>
            <person name="Guttman D.S."/>
        </authorList>
    </citation>
    <scope>NUCLEOTIDE SEQUENCE [LARGE SCALE GENOMIC DNA]</scope>
    <source>
        <strain evidence="1 2">ICMP 535</strain>
    </source>
</reference>
<dbReference type="AlphaFoldDB" id="A0A3M4KMX6"/>
<dbReference type="Proteomes" id="UP000279553">
    <property type="component" value="Unassembled WGS sequence"/>
</dbReference>
<proteinExistence type="predicted"/>
<organism evidence="1 2">
    <name type="scientific">Pseudomonas amygdali pv. mori</name>
    <dbReference type="NCBI Taxonomy" id="34065"/>
    <lineage>
        <taxon>Bacteria</taxon>
        <taxon>Pseudomonadati</taxon>
        <taxon>Pseudomonadota</taxon>
        <taxon>Gammaproteobacteria</taxon>
        <taxon>Pseudomonadales</taxon>
        <taxon>Pseudomonadaceae</taxon>
        <taxon>Pseudomonas</taxon>
        <taxon>Pseudomonas amygdali</taxon>
    </lineage>
</organism>
<protein>
    <submittedName>
        <fullName evidence="1">Uncharacterized protein</fullName>
    </submittedName>
</protein>
<accession>A0A3M4KMX6</accession>
<comment type="caution">
    <text evidence="1">The sequence shown here is derived from an EMBL/GenBank/DDBJ whole genome shotgun (WGS) entry which is preliminary data.</text>
</comment>
<evidence type="ECO:0000313" key="1">
    <source>
        <dbReference type="EMBL" id="RMQ30453.1"/>
    </source>
</evidence>
<gene>
    <name evidence="1" type="ORF">ALQ05_200206</name>
</gene>